<proteinExistence type="predicted"/>
<dbReference type="AlphaFoldDB" id="A0A8D8RLI4"/>
<protein>
    <submittedName>
        <fullName evidence="2">Uncharacterized protein</fullName>
    </submittedName>
</protein>
<evidence type="ECO:0000256" key="1">
    <source>
        <dbReference type="SAM" id="Phobius"/>
    </source>
</evidence>
<feature type="transmembrane region" description="Helical" evidence="1">
    <location>
        <begin position="6"/>
        <end position="23"/>
    </location>
</feature>
<name>A0A8D8RLI4_9HEMI</name>
<keyword evidence="1" id="KW-0812">Transmembrane</keyword>
<keyword evidence="1" id="KW-1133">Transmembrane helix</keyword>
<organism evidence="2">
    <name type="scientific">Cacopsylla melanoneura</name>
    <dbReference type="NCBI Taxonomy" id="428564"/>
    <lineage>
        <taxon>Eukaryota</taxon>
        <taxon>Metazoa</taxon>
        <taxon>Ecdysozoa</taxon>
        <taxon>Arthropoda</taxon>
        <taxon>Hexapoda</taxon>
        <taxon>Insecta</taxon>
        <taxon>Pterygota</taxon>
        <taxon>Neoptera</taxon>
        <taxon>Paraneoptera</taxon>
        <taxon>Hemiptera</taxon>
        <taxon>Sternorrhyncha</taxon>
        <taxon>Psylloidea</taxon>
        <taxon>Psyllidae</taxon>
        <taxon>Psyllinae</taxon>
        <taxon>Cacopsylla</taxon>
    </lineage>
</organism>
<dbReference type="EMBL" id="HBUF01172839">
    <property type="protein sequence ID" value="CAG6653305.1"/>
    <property type="molecule type" value="Transcribed_RNA"/>
</dbReference>
<sequence>MSVLMWDVFVVGFVYFHTFYPILQWLISIPIVSPCISVSSCILLPATECITILYSYFLINPPPLNQMANNFPHGAARPGPAFLYYTLLGGRRNVFRQMMFLLF</sequence>
<feature type="transmembrane region" description="Helical" evidence="1">
    <location>
        <begin position="35"/>
        <end position="59"/>
    </location>
</feature>
<reference evidence="2" key="1">
    <citation type="submission" date="2021-05" db="EMBL/GenBank/DDBJ databases">
        <authorList>
            <person name="Alioto T."/>
            <person name="Alioto T."/>
            <person name="Gomez Garrido J."/>
        </authorList>
    </citation>
    <scope>NUCLEOTIDE SEQUENCE</scope>
</reference>
<accession>A0A8D8RLI4</accession>
<keyword evidence="1" id="KW-0472">Membrane</keyword>
<evidence type="ECO:0000313" key="2">
    <source>
        <dbReference type="EMBL" id="CAG6653305.1"/>
    </source>
</evidence>